<sequence>MGEMKVDYATIHAAADDCKTTGGELESLFGQLKSDLAPLVNTWDGDAKTAYMAAQQEWDNKFEELKQLLAQVAGVLPQLADGYQATEQGVTGLF</sequence>
<proteinExistence type="inferred from homology"/>
<keyword evidence="3" id="KW-1185">Reference proteome</keyword>
<dbReference type="HOGENOM" id="CLU_151185_3_0_11"/>
<dbReference type="AlphaFoldDB" id="A0A075V6E1"/>
<dbReference type="InterPro" id="IPR010310">
    <property type="entry name" value="T7SS_ESAT-6-like"/>
</dbReference>
<dbReference type="STRING" id="208439.AJAP_36095"/>
<comment type="similarity">
    <text evidence="1">Belongs to the WXG100 family.</text>
</comment>
<name>A0A075V6E1_9PSEU</name>
<gene>
    <name evidence="2" type="ORF">AJAP_36095</name>
</gene>
<dbReference type="eggNOG" id="COG4842">
    <property type="taxonomic scope" value="Bacteria"/>
</dbReference>
<accession>A0A075V6E1</accession>
<evidence type="ECO:0000313" key="2">
    <source>
        <dbReference type="EMBL" id="AIG80026.1"/>
    </source>
</evidence>
<evidence type="ECO:0000313" key="3">
    <source>
        <dbReference type="Proteomes" id="UP000028492"/>
    </source>
</evidence>
<evidence type="ECO:0000256" key="1">
    <source>
        <dbReference type="RuleBase" id="RU362001"/>
    </source>
</evidence>
<dbReference type="EMBL" id="CP008953">
    <property type="protein sequence ID" value="AIG80026.1"/>
    <property type="molecule type" value="Genomic_DNA"/>
</dbReference>
<dbReference type="RefSeq" id="WP_038519786.1">
    <property type="nucleotide sequence ID" value="NZ_CP008953.1"/>
</dbReference>
<dbReference type="Proteomes" id="UP000028492">
    <property type="component" value="Chromosome"/>
</dbReference>
<dbReference type="SUPFAM" id="SSF140453">
    <property type="entry name" value="EsxAB dimer-like"/>
    <property type="match status" value="1"/>
</dbReference>
<dbReference type="NCBIfam" id="TIGR03930">
    <property type="entry name" value="WXG100_ESAT6"/>
    <property type="match status" value="1"/>
</dbReference>
<protein>
    <recommendedName>
        <fullName evidence="1">ESAT-6-like protein</fullName>
    </recommendedName>
</protein>
<organism evidence="2 3">
    <name type="scientific">Amycolatopsis japonica</name>
    <dbReference type="NCBI Taxonomy" id="208439"/>
    <lineage>
        <taxon>Bacteria</taxon>
        <taxon>Bacillati</taxon>
        <taxon>Actinomycetota</taxon>
        <taxon>Actinomycetes</taxon>
        <taxon>Pseudonocardiales</taxon>
        <taxon>Pseudonocardiaceae</taxon>
        <taxon>Amycolatopsis</taxon>
        <taxon>Amycolatopsis japonica group</taxon>
    </lineage>
</organism>
<dbReference type="InterPro" id="IPR036689">
    <property type="entry name" value="ESAT-6-like_sf"/>
</dbReference>
<dbReference type="Gene3D" id="1.10.287.1060">
    <property type="entry name" value="ESAT-6-like"/>
    <property type="match status" value="1"/>
</dbReference>
<reference evidence="2 3" key="1">
    <citation type="journal article" date="2014" name="J. Biotechnol.">
        <title>Complete genome sequence of the actinobacterium Amycolatopsis japonica MG417-CF17(T) (=DSM 44213T) producing (S,S)-N,N'-ethylenediaminedisuccinic acid.</title>
        <authorList>
            <person name="Stegmann E."/>
            <person name="Albersmeier A."/>
            <person name="Spohn M."/>
            <person name="Gert H."/>
            <person name="Weber T."/>
            <person name="Wohlleben W."/>
            <person name="Kalinowski J."/>
            <person name="Ruckert C."/>
        </authorList>
    </citation>
    <scope>NUCLEOTIDE SEQUENCE [LARGE SCALE GENOMIC DNA]</scope>
    <source>
        <strain evidence="3">MG417-CF17 (DSM 44213)</strain>
    </source>
</reference>
<dbReference type="KEGG" id="aja:AJAP_36095"/>
<dbReference type="Pfam" id="PF06013">
    <property type="entry name" value="WXG100"/>
    <property type="match status" value="1"/>
</dbReference>